<proteinExistence type="predicted"/>
<protein>
    <submittedName>
        <fullName evidence="1">Uncharacterized protein</fullName>
    </submittedName>
</protein>
<evidence type="ECO:0000313" key="2">
    <source>
        <dbReference type="Proteomes" id="UP000075886"/>
    </source>
</evidence>
<keyword evidence="2" id="KW-1185">Reference proteome</keyword>
<dbReference type="AlphaFoldDB" id="A0A182QGR2"/>
<dbReference type="STRING" id="69004.A0A182QGR2"/>
<dbReference type="VEuPathDB" id="VectorBase:AFAF009838"/>
<dbReference type="EMBL" id="AXCN02000800">
    <property type="status" value="NOT_ANNOTATED_CDS"/>
    <property type="molecule type" value="Genomic_DNA"/>
</dbReference>
<reference evidence="1" key="2">
    <citation type="submission" date="2020-05" db="UniProtKB">
        <authorList>
            <consortium name="EnsemblMetazoa"/>
        </authorList>
    </citation>
    <scope>IDENTIFICATION</scope>
    <source>
        <strain evidence="1">FAR1</strain>
    </source>
</reference>
<dbReference type="Proteomes" id="UP000075886">
    <property type="component" value="Unassembled WGS sequence"/>
</dbReference>
<name>A0A182QGR2_9DIPT</name>
<sequence length="443" mass="50011">MVDTLARNVLLDVEQAIGLFEELTVGGQPDTPRTILSAVVHKLCEEELGHVLEIVRFLRRYYQCRTEHTEQRLGTLLIGIEELLRYLDALVACVPKTGCTLLVYSLVDEVFATGADFLDLEESLQRVVNLKHSLEYVVRDAASAIAQPIADDDRHNLAALFEQISCDLLKRLVDEAYADCSEGLLHVCDFVEHLPCIDQQIIACQVLYRRMNMDTGRLRVGATVLAYRIRKVMRYTDFTRAKHAGEMRKLKLKLPEGVYAITWGFVNIAGPQFMAPKQKAERIGELKCKPATWIETCSKTAKHELQTEDRGQSFAIKNTHTGLFLTDVEGAFCYVETTPPDRWTVEVIKRGEDVWYKITSRRTGNSLVPAGEVRVGIDDQCDGFNLVDFNERSLVVVQKFELQQIASIPCRWFVDAADDGLYDGAGKLTTQPYRDDGLLFNIA</sequence>
<evidence type="ECO:0000313" key="1">
    <source>
        <dbReference type="EnsemblMetazoa" id="AFAF009838-PA"/>
    </source>
</evidence>
<dbReference type="EnsemblMetazoa" id="AFAF009838-RA">
    <property type="protein sequence ID" value="AFAF009838-PA"/>
    <property type="gene ID" value="AFAF009838"/>
</dbReference>
<accession>A0A182QGR2</accession>
<organism evidence="1 2">
    <name type="scientific">Anopheles farauti</name>
    <dbReference type="NCBI Taxonomy" id="69004"/>
    <lineage>
        <taxon>Eukaryota</taxon>
        <taxon>Metazoa</taxon>
        <taxon>Ecdysozoa</taxon>
        <taxon>Arthropoda</taxon>
        <taxon>Hexapoda</taxon>
        <taxon>Insecta</taxon>
        <taxon>Pterygota</taxon>
        <taxon>Neoptera</taxon>
        <taxon>Endopterygota</taxon>
        <taxon>Diptera</taxon>
        <taxon>Nematocera</taxon>
        <taxon>Culicoidea</taxon>
        <taxon>Culicidae</taxon>
        <taxon>Anophelinae</taxon>
        <taxon>Anopheles</taxon>
    </lineage>
</organism>
<reference evidence="2" key="1">
    <citation type="submission" date="2014-01" db="EMBL/GenBank/DDBJ databases">
        <title>The Genome Sequence of Anopheles farauti FAR1 (V2).</title>
        <authorList>
            <consortium name="The Broad Institute Genomics Platform"/>
            <person name="Neafsey D.E."/>
            <person name="Besansky N."/>
            <person name="Howell P."/>
            <person name="Walton C."/>
            <person name="Young S.K."/>
            <person name="Zeng Q."/>
            <person name="Gargeya S."/>
            <person name="Fitzgerald M."/>
            <person name="Haas B."/>
            <person name="Abouelleil A."/>
            <person name="Allen A.W."/>
            <person name="Alvarado L."/>
            <person name="Arachchi H.M."/>
            <person name="Berlin A.M."/>
            <person name="Chapman S.B."/>
            <person name="Gainer-Dewar J."/>
            <person name="Goldberg J."/>
            <person name="Griggs A."/>
            <person name="Gujja S."/>
            <person name="Hansen M."/>
            <person name="Howarth C."/>
            <person name="Imamovic A."/>
            <person name="Ireland A."/>
            <person name="Larimer J."/>
            <person name="McCowan C."/>
            <person name="Murphy C."/>
            <person name="Pearson M."/>
            <person name="Poon T.W."/>
            <person name="Priest M."/>
            <person name="Roberts A."/>
            <person name="Saif S."/>
            <person name="Shea T."/>
            <person name="Sisk P."/>
            <person name="Sykes S."/>
            <person name="Wortman J."/>
            <person name="Nusbaum C."/>
            <person name="Birren B."/>
        </authorList>
    </citation>
    <scope>NUCLEOTIDE SEQUENCE [LARGE SCALE GENOMIC DNA]</scope>
    <source>
        <strain evidence="2">FAR1</strain>
    </source>
</reference>